<evidence type="ECO:0000256" key="2">
    <source>
        <dbReference type="ARBA" id="ARBA00006737"/>
    </source>
</evidence>
<name>A0A0F7UWG4_TOXGV</name>
<evidence type="ECO:0000256" key="1">
    <source>
        <dbReference type="ARBA" id="ARBA00004611"/>
    </source>
</evidence>
<sequence length="199" mass="22558">MTQNAGNGDFLAIPAPGIGLHAYITFHLFSVSDVLRLAQVFGDEELFDFADEVSPLVEVLVWKTLEEVQSELVHEGELEEMAAYREACEQRCRARLDREAQAERLEWQRVENMRKLIEFNERRIEEEGLLIRKLLAVEAAERTPFYPLVEGCLDGLQAQGAFIEDNTVAVQTVAMLQLNKDVKARLAQLVVRPLETGTE</sequence>
<proteinExistence type="inferred from homology"/>
<evidence type="ECO:0000256" key="4">
    <source>
        <dbReference type="ARBA" id="ARBA00022553"/>
    </source>
</evidence>
<dbReference type="PANTHER" id="PTHR21648">
    <property type="entry name" value="FLAGELLAR RADIAL SPOKE PROTEIN 3"/>
    <property type="match status" value="1"/>
</dbReference>
<dbReference type="Pfam" id="PF06098">
    <property type="entry name" value="Radial_spoke_3"/>
    <property type="match status" value="1"/>
</dbReference>
<keyword evidence="7" id="KW-0206">Cytoskeleton</keyword>
<reference evidence="9" key="1">
    <citation type="journal article" date="2015" name="PLoS ONE">
        <title>Comprehensive Evaluation of Toxoplasma gondii VEG and Neospora caninum LIV Genomes with Tachyzoite Stage Transcriptome and Proteome Defines Novel Transcript Features.</title>
        <authorList>
            <person name="Ramaprasad A."/>
            <person name="Mourier T."/>
            <person name="Naeem R."/>
            <person name="Malas T.B."/>
            <person name="Moussa E."/>
            <person name="Panigrahi A."/>
            <person name="Vermont S.J."/>
            <person name="Otto T.D."/>
            <person name="Wastling J."/>
            <person name="Pain A."/>
        </authorList>
    </citation>
    <scope>NUCLEOTIDE SEQUENCE</scope>
    <source>
        <strain evidence="9">VEG</strain>
    </source>
</reference>
<dbReference type="GO" id="GO:0005929">
    <property type="term" value="C:cilium"/>
    <property type="evidence" value="ECO:0007669"/>
    <property type="project" value="TreeGrafter"/>
</dbReference>
<evidence type="ECO:0000256" key="7">
    <source>
        <dbReference type="ARBA" id="ARBA00023212"/>
    </source>
</evidence>
<dbReference type="PANTHER" id="PTHR21648:SF0">
    <property type="entry name" value="RADIAL SPOKE HEAD PROTEIN 3 HOMOLOG"/>
    <property type="match status" value="1"/>
</dbReference>
<gene>
    <name evidence="9" type="ORF">BN1205_091200</name>
</gene>
<comment type="similarity">
    <text evidence="2">Belongs to the flagellar radial spoke RSP3 family.</text>
</comment>
<keyword evidence="3" id="KW-0963">Cytoplasm</keyword>
<accession>A0A0F7UWG4</accession>
<evidence type="ECO:0000313" key="9">
    <source>
        <dbReference type="EMBL" id="CEL73374.1"/>
    </source>
</evidence>
<keyword evidence="5" id="KW-0282">Flagellum</keyword>
<dbReference type="InterPro" id="IPR009290">
    <property type="entry name" value="Radial_spoke_3"/>
</dbReference>
<evidence type="ECO:0000256" key="3">
    <source>
        <dbReference type="ARBA" id="ARBA00022490"/>
    </source>
</evidence>
<evidence type="ECO:0000256" key="8">
    <source>
        <dbReference type="ARBA" id="ARBA00023273"/>
    </source>
</evidence>
<dbReference type="AlphaFoldDB" id="A0A0F7UWG4"/>
<evidence type="ECO:0000256" key="5">
    <source>
        <dbReference type="ARBA" id="ARBA00022846"/>
    </source>
</evidence>
<protein>
    <submittedName>
        <fullName evidence="9">Radial spoke head protein 3 homolog B</fullName>
    </submittedName>
</protein>
<evidence type="ECO:0000256" key="6">
    <source>
        <dbReference type="ARBA" id="ARBA00023069"/>
    </source>
</evidence>
<keyword evidence="4" id="KW-0597">Phosphoprotein</keyword>
<comment type="subcellular location">
    <subcellularLocation>
        <location evidence="1">Cytoplasm</location>
        <location evidence="1">Cytoskeleton</location>
        <location evidence="1">Flagellum axoneme</location>
    </subcellularLocation>
</comment>
<keyword evidence="6" id="KW-0969">Cilium</keyword>
<dbReference type="EMBL" id="LN714495">
    <property type="protein sequence ID" value="CEL73374.1"/>
    <property type="molecule type" value="Genomic_DNA"/>
</dbReference>
<keyword evidence="8" id="KW-0966">Cell projection</keyword>
<organism evidence="9">
    <name type="scientific">Toxoplasma gondii (strain ATCC 50861 / VEG)</name>
    <dbReference type="NCBI Taxonomy" id="432359"/>
    <lineage>
        <taxon>Eukaryota</taxon>
        <taxon>Sar</taxon>
        <taxon>Alveolata</taxon>
        <taxon>Apicomplexa</taxon>
        <taxon>Conoidasida</taxon>
        <taxon>Coccidia</taxon>
        <taxon>Eucoccidiorida</taxon>
        <taxon>Eimeriorina</taxon>
        <taxon>Sarcocystidae</taxon>
        <taxon>Toxoplasma</taxon>
    </lineage>
</organism>